<comment type="similarity">
    <text evidence="1 10">Belongs to the NDC80/HEC1 family.</text>
</comment>
<dbReference type="FunFam" id="1.10.418.30:FF:000002">
    <property type="entry name" value="NDC80, kinetochore complex component"/>
    <property type="match status" value="1"/>
</dbReference>
<dbReference type="InterPro" id="IPR038273">
    <property type="entry name" value="Ndc80_sf"/>
</dbReference>
<evidence type="ECO:0000313" key="15">
    <source>
        <dbReference type="EMBL" id="PXF45593.1"/>
    </source>
</evidence>
<dbReference type="Proteomes" id="UP000247409">
    <property type="component" value="Unassembled WGS sequence"/>
</dbReference>
<dbReference type="GO" id="GO:0005737">
    <property type="term" value="C:cytoplasm"/>
    <property type="evidence" value="ECO:0007669"/>
    <property type="project" value="UniProtKB-ARBA"/>
</dbReference>
<dbReference type="STRING" id="448386.A0A2V3IU12"/>
<dbReference type="OrthoDB" id="7459479at2759"/>
<keyword evidence="2 10" id="KW-0158">Chromosome</keyword>
<keyword evidence="7 10" id="KW-0539">Nucleus</keyword>
<dbReference type="InterPro" id="IPR005550">
    <property type="entry name" value="Kinetochore_Ndc80"/>
</dbReference>
<dbReference type="EMBL" id="NBIV01000057">
    <property type="protein sequence ID" value="PXF45593.1"/>
    <property type="molecule type" value="Genomic_DNA"/>
</dbReference>
<keyword evidence="16" id="KW-1185">Reference proteome</keyword>
<comment type="subunit">
    <text evidence="10">Component of the NDC80 complex.</text>
</comment>
<evidence type="ECO:0000259" key="14">
    <source>
        <dbReference type="Pfam" id="PF18077"/>
    </source>
</evidence>
<evidence type="ECO:0000256" key="11">
    <source>
        <dbReference type="SAM" id="Coils"/>
    </source>
</evidence>
<dbReference type="GO" id="GO:0005634">
    <property type="term" value="C:nucleus"/>
    <property type="evidence" value="ECO:0007669"/>
    <property type="project" value="UniProtKB-SubCell"/>
</dbReference>
<keyword evidence="6 11" id="KW-0175">Coiled coil</keyword>
<protein>
    <recommendedName>
        <fullName evidence="10">Kinetochore protein NDC80</fullName>
    </recommendedName>
</protein>
<evidence type="ECO:0000313" key="16">
    <source>
        <dbReference type="Proteomes" id="UP000247409"/>
    </source>
</evidence>
<comment type="subcellular location">
    <subcellularLocation>
        <location evidence="10">Chromosome</location>
        <location evidence="10">Centromere</location>
        <location evidence="10">Kinetochore</location>
    </subcellularLocation>
    <subcellularLocation>
        <location evidence="10">Nucleus</location>
    </subcellularLocation>
</comment>
<feature type="compositionally biased region" description="Low complexity" evidence="12">
    <location>
        <begin position="56"/>
        <end position="72"/>
    </location>
</feature>
<gene>
    <name evidence="15" type="ORF">BWQ96_04670</name>
</gene>
<dbReference type="Pfam" id="PF18077">
    <property type="entry name" value="DUF5595"/>
    <property type="match status" value="1"/>
</dbReference>
<feature type="domain" description="DUF5595" evidence="14">
    <location>
        <begin position="211"/>
        <end position="266"/>
    </location>
</feature>
<dbReference type="AlphaFoldDB" id="A0A2V3IU12"/>
<sequence>MRRTTLGSLSKSNMNARTSAGLPTRARASLAVSKTAEDRRASAFPSFNRPRSTGGAAPRHSSLSRSSLALSRTVKRTDPRPLSDRSYMQKSAKLLISFVIERGYEHPISPKMLTSPSSKDFQLLFLFLVRRIDPTYAFIKRFEDEVPPLLRALGYPFSISKSALSAVGSPHTWPTLLGVLTWLVNLLKYDEAYAASQNSGTTMDPQSRREGIFYDNTVEAYDQFLRGADTFPQLDAELDAHFNGENQNREAEVEKLSADREQLTATLHTLKTQPSPLRLISEHKESLATNINKFKLLIPSLIEHANAVRKLLTDKQAEIVRVDAHINELSREKTRLSDVLCRQEENEIDVNRIAADRDTLKKALSKASSDMVNAEAERTDAQQLVAIAKAELIETVKSYNKIADALQKQGDNHLKLNVRDSAQDGVLDKDVEHSVIPTLRVGRDEFVARVPKLQEEVHALNERGDEIEERLIVLRHSLGMLEARKSKLESEYQAKKNGMNELLRQRKDTVLQREEHIAMERERLQELMRVQAREVKELQNQLKGYEEMFERYVARVSANTERGVTARSEHQQIVRNTLVRVREYLEEQKADLDEGE</sequence>
<dbReference type="GO" id="GO:0051315">
    <property type="term" value="P:attachment of mitotic spindle microtubules to kinetochore"/>
    <property type="evidence" value="ECO:0007669"/>
    <property type="project" value="UniProtKB-UniRule"/>
</dbReference>
<evidence type="ECO:0000256" key="7">
    <source>
        <dbReference type="ARBA" id="ARBA00023242"/>
    </source>
</evidence>
<evidence type="ECO:0000256" key="10">
    <source>
        <dbReference type="RuleBase" id="RU368072"/>
    </source>
</evidence>
<comment type="caution">
    <text evidence="15">The sequence shown here is derived from an EMBL/GenBank/DDBJ whole genome shotgun (WGS) entry which is preliminary data.</text>
</comment>
<dbReference type="GO" id="GO:0031262">
    <property type="term" value="C:Ndc80 complex"/>
    <property type="evidence" value="ECO:0007669"/>
    <property type="project" value="UniProtKB-UniRule"/>
</dbReference>
<dbReference type="GO" id="GO:0000226">
    <property type="term" value="P:microtubule cytoskeleton organization"/>
    <property type="evidence" value="ECO:0007669"/>
    <property type="project" value="UniProtKB-ARBA"/>
</dbReference>
<dbReference type="Gene3D" id="6.10.250.1950">
    <property type="match status" value="1"/>
</dbReference>
<evidence type="ECO:0000256" key="4">
    <source>
        <dbReference type="ARBA" id="ARBA00022776"/>
    </source>
</evidence>
<keyword evidence="9 10" id="KW-0137">Centromere</keyword>
<feature type="coiled-coil region" evidence="11">
    <location>
        <begin position="443"/>
        <end position="555"/>
    </location>
</feature>
<evidence type="ECO:0000259" key="13">
    <source>
        <dbReference type="Pfam" id="PF03801"/>
    </source>
</evidence>
<keyword evidence="5 10" id="KW-0995">Kinetochore</keyword>
<dbReference type="Gene3D" id="1.10.418.30">
    <property type="entry name" value="Ncd80 complex, Ncd80 subunit"/>
    <property type="match status" value="1"/>
</dbReference>
<feature type="region of interest" description="Disordered" evidence="12">
    <location>
        <begin position="1"/>
        <end position="83"/>
    </location>
</feature>
<dbReference type="InterPro" id="IPR055260">
    <property type="entry name" value="Ndc80_CH"/>
</dbReference>
<dbReference type="PANTHER" id="PTHR10643:SF2">
    <property type="entry name" value="KINETOCHORE PROTEIN NDC80 HOMOLOG"/>
    <property type="match status" value="1"/>
</dbReference>
<name>A0A2V3IU12_9FLOR</name>
<feature type="coiled-coil region" evidence="11">
    <location>
        <begin position="246"/>
        <end position="273"/>
    </location>
</feature>
<evidence type="ECO:0000256" key="9">
    <source>
        <dbReference type="ARBA" id="ARBA00023328"/>
    </source>
</evidence>
<reference evidence="15 16" key="1">
    <citation type="journal article" date="2018" name="Mol. Biol. Evol.">
        <title>Analysis of the draft genome of the red seaweed Gracilariopsis chorda provides insights into genome size evolution in Rhodophyta.</title>
        <authorList>
            <person name="Lee J."/>
            <person name="Yang E.C."/>
            <person name="Graf L."/>
            <person name="Yang J.H."/>
            <person name="Qiu H."/>
            <person name="Zel Zion U."/>
            <person name="Chan C.X."/>
            <person name="Stephens T.G."/>
            <person name="Weber A.P.M."/>
            <person name="Boo G.H."/>
            <person name="Boo S.M."/>
            <person name="Kim K.M."/>
            <person name="Shin Y."/>
            <person name="Jung M."/>
            <person name="Lee S.J."/>
            <person name="Yim H.S."/>
            <person name="Lee J.H."/>
            <person name="Bhattacharya D."/>
            <person name="Yoon H.S."/>
        </authorList>
    </citation>
    <scope>NUCLEOTIDE SEQUENCE [LARGE SCALE GENOMIC DNA]</scope>
    <source>
        <strain evidence="15 16">SKKU-2015</strain>
        <tissue evidence="15">Whole body</tissue>
    </source>
</reference>
<evidence type="ECO:0000256" key="12">
    <source>
        <dbReference type="SAM" id="MobiDB-lite"/>
    </source>
</evidence>
<accession>A0A2V3IU12</accession>
<keyword evidence="4 10" id="KW-0498">Mitosis</keyword>
<feature type="coiled-coil region" evidence="11">
    <location>
        <begin position="357"/>
        <end position="409"/>
    </location>
</feature>
<evidence type="ECO:0000256" key="5">
    <source>
        <dbReference type="ARBA" id="ARBA00022838"/>
    </source>
</evidence>
<dbReference type="PANTHER" id="PTHR10643">
    <property type="entry name" value="KINETOCHORE PROTEIN NDC80"/>
    <property type="match status" value="1"/>
</dbReference>
<evidence type="ECO:0000256" key="2">
    <source>
        <dbReference type="ARBA" id="ARBA00022454"/>
    </source>
</evidence>
<dbReference type="GO" id="GO:0005815">
    <property type="term" value="C:microtubule organizing center"/>
    <property type="evidence" value="ECO:0007669"/>
    <property type="project" value="UniProtKB-ARBA"/>
</dbReference>
<dbReference type="Pfam" id="PF03801">
    <property type="entry name" value="Ndc80_HEC"/>
    <property type="match status" value="1"/>
</dbReference>
<dbReference type="InterPro" id="IPR040967">
    <property type="entry name" value="DUF5595"/>
</dbReference>
<comment type="function">
    <text evidence="10">Acts as a component of the essential kinetochore-associated NDC80 complex, which is required for chromosome segregation and spindle checkpoint activity.</text>
</comment>
<keyword evidence="3 10" id="KW-0132">Cell division</keyword>
<evidence type="ECO:0000256" key="8">
    <source>
        <dbReference type="ARBA" id="ARBA00023306"/>
    </source>
</evidence>
<feature type="compositionally biased region" description="Polar residues" evidence="12">
    <location>
        <begin position="1"/>
        <end position="18"/>
    </location>
</feature>
<dbReference type="GO" id="GO:0051301">
    <property type="term" value="P:cell division"/>
    <property type="evidence" value="ECO:0007669"/>
    <property type="project" value="UniProtKB-UniRule"/>
</dbReference>
<proteinExistence type="inferred from homology"/>
<organism evidence="15 16">
    <name type="scientific">Gracilariopsis chorda</name>
    <dbReference type="NCBI Taxonomy" id="448386"/>
    <lineage>
        <taxon>Eukaryota</taxon>
        <taxon>Rhodophyta</taxon>
        <taxon>Florideophyceae</taxon>
        <taxon>Rhodymeniophycidae</taxon>
        <taxon>Gracilariales</taxon>
        <taxon>Gracilariaceae</taxon>
        <taxon>Gracilariopsis</taxon>
    </lineage>
</organism>
<feature type="domain" description="Kinetochore protein Ndc80 CH" evidence="13">
    <location>
        <begin position="46"/>
        <end position="192"/>
    </location>
</feature>
<evidence type="ECO:0000256" key="1">
    <source>
        <dbReference type="ARBA" id="ARBA00007050"/>
    </source>
</evidence>
<evidence type="ECO:0000256" key="3">
    <source>
        <dbReference type="ARBA" id="ARBA00022618"/>
    </source>
</evidence>
<keyword evidence="8 10" id="KW-0131">Cell cycle</keyword>
<evidence type="ECO:0000256" key="6">
    <source>
        <dbReference type="ARBA" id="ARBA00023054"/>
    </source>
</evidence>